<keyword evidence="2" id="KW-0808">Transferase</keyword>
<dbReference type="RefSeq" id="WP_377096115.1">
    <property type="nucleotide sequence ID" value="NZ_JBHTHU010000001.1"/>
</dbReference>
<comment type="caution">
    <text evidence="2">The sequence shown here is derived from an EMBL/GenBank/DDBJ whole genome shotgun (WGS) entry which is preliminary data.</text>
</comment>
<protein>
    <submittedName>
        <fullName evidence="2">Class I SAM-dependent methyltransferase</fullName>
        <ecNumber evidence="2">2.1.1.-</ecNumber>
    </submittedName>
</protein>
<dbReference type="CDD" id="cd02440">
    <property type="entry name" value="AdoMet_MTases"/>
    <property type="match status" value="1"/>
</dbReference>
<dbReference type="EC" id="2.1.1.-" evidence="2"/>
<name>A0ABW2YRM5_9SPHI</name>
<dbReference type="GO" id="GO:0032259">
    <property type="term" value="P:methylation"/>
    <property type="evidence" value="ECO:0007669"/>
    <property type="project" value="UniProtKB-KW"/>
</dbReference>
<evidence type="ECO:0000313" key="3">
    <source>
        <dbReference type="Proteomes" id="UP001596958"/>
    </source>
</evidence>
<proteinExistence type="predicted"/>
<dbReference type="Gene3D" id="3.40.50.150">
    <property type="entry name" value="Vaccinia Virus protein VP39"/>
    <property type="match status" value="1"/>
</dbReference>
<dbReference type="GO" id="GO:0008168">
    <property type="term" value="F:methyltransferase activity"/>
    <property type="evidence" value="ECO:0007669"/>
    <property type="project" value="UniProtKB-KW"/>
</dbReference>
<keyword evidence="2" id="KW-0489">Methyltransferase</keyword>
<dbReference type="Proteomes" id="UP001596958">
    <property type="component" value="Unassembled WGS sequence"/>
</dbReference>
<dbReference type="SUPFAM" id="SSF53335">
    <property type="entry name" value="S-adenosyl-L-methionine-dependent methyltransferases"/>
    <property type="match status" value="1"/>
</dbReference>
<organism evidence="2 3">
    <name type="scientific">Mucilaginibacter calamicampi</name>
    <dbReference type="NCBI Taxonomy" id="1302352"/>
    <lineage>
        <taxon>Bacteria</taxon>
        <taxon>Pseudomonadati</taxon>
        <taxon>Bacteroidota</taxon>
        <taxon>Sphingobacteriia</taxon>
        <taxon>Sphingobacteriales</taxon>
        <taxon>Sphingobacteriaceae</taxon>
        <taxon>Mucilaginibacter</taxon>
    </lineage>
</organism>
<accession>A0ABW2YRM5</accession>
<dbReference type="EMBL" id="JBHTHU010000001">
    <property type="protein sequence ID" value="MFD0748620.1"/>
    <property type="molecule type" value="Genomic_DNA"/>
</dbReference>
<dbReference type="InterPro" id="IPR029063">
    <property type="entry name" value="SAM-dependent_MTases_sf"/>
</dbReference>
<feature type="domain" description="Methyltransferase" evidence="1">
    <location>
        <begin position="41"/>
        <end position="136"/>
    </location>
</feature>
<evidence type="ECO:0000313" key="2">
    <source>
        <dbReference type="EMBL" id="MFD0748620.1"/>
    </source>
</evidence>
<reference evidence="3" key="1">
    <citation type="journal article" date="2019" name="Int. J. Syst. Evol. Microbiol.">
        <title>The Global Catalogue of Microorganisms (GCM) 10K type strain sequencing project: providing services to taxonomists for standard genome sequencing and annotation.</title>
        <authorList>
            <consortium name="The Broad Institute Genomics Platform"/>
            <consortium name="The Broad Institute Genome Sequencing Center for Infectious Disease"/>
            <person name="Wu L."/>
            <person name="Ma J."/>
        </authorList>
    </citation>
    <scope>NUCLEOTIDE SEQUENCE [LARGE SCALE GENOMIC DNA]</scope>
    <source>
        <strain evidence="3">CCUG 63418</strain>
    </source>
</reference>
<dbReference type="Pfam" id="PF13649">
    <property type="entry name" value="Methyltransf_25"/>
    <property type="match status" value="1"/>
</dbReference>
<sequence length="207" mass="23632">MANNYDNAAPFYDKLSRLVFGRALVNAQVYLLQFVPPATNILIAGGGTGWILDELTRLHPTGLHITYVELSPKMMALSQQKDTGANKVTYINSAIEDVFLDANFDVVITPFLFDNFSEQTAQKVFDHLNSALKPNGLWLYADFEPKDRLWQKTLLKTMHLFFKLLCSIEASRLPEVKNLFSKRHYTPVHSKAFFHDFIRAIAYKRTG</sequence>
<dbReference type="InterPro" id="IPR041698">
    <property type="entry name" value="Methyltransf_25"/>
</dbReference>
<gene>
    <name evidence="2" type="ORF">ACFQZS_00605</name>
</gene>
<evidence type="ECO:0000259" key="1">
    <source>
        <dbReference type="Pfam" id="PF13649"/>
    </source>
</evidence>
<keyword evidence="3" id="KW-1185">Reference proteome</keyword>